<feature type="region of interest" description="Disordered" evidence="2">
    <location>
        <begin position="140"/>
        <end position="180"/>
    </location>
</feature>
<dbReference type="Gene3D" id="1.10.10.10">
    <property type="entry name" value="Winged helix-like DNA-binding domain superfamily/Winged helix DNA-binding domain"/>
    <property type="match status" value="1"/>
</dbReference>
<dbReference type="Proteomes" id="UP000712045">
    <property type="component" value="Unassembled WGS sequence"/>
</dbReference>
<accession>A0ABS2HY18</accession>
<evidence type="ECO:0000259" key="3">
    <source>
        <dbReference type="Pfam" id="PF01035"/>
    </source>
</evidence>
<feature type="region of interest" description="Disordered" evidence="2">
    <location>
        <begin position="1"/>
        <end position="41"/>
    </location>
</feature>
<reference evidence="4 5" key="1">
    <citation type="submission" date="2021-02" db="EMBL/GenBank/DDBJ databases">
        <title>Genome Streptomyces sp. RHZ10.</title>
        <authorList>
            <person name="Besaury L."/>
        </authorList>
    </citation>
    <scope>NUCLEOTIDE SEQUENCE [LARGE SCALE GENOMIC DNA]</scope>
    <source>
        <strain evidence="4 5">RHZ10</strain>
    </source>
</reference>
<dbReference type="PANTHER" id="PTHR42942">
    <property type="entry name" value="6-O-METHYLGUANINE DNA METHYLTRANSFERASE"/>
    <property type="match status" value="1"/>
</dbReference>
<feature type="compositionally biased region" description="Low complexity" evidence="2">
    <location>
        <begin position="20"/>
        <end position="35"/>
    </location>
</feature>
<dbReference type="InterPro" id="IPR036388">
    <property type="entry name" value="WH-like_DNA-bd_sf"/>
</dbReference>
<dbReference type="SUPFAM" id="SSF46767">
    <property type="entry name" value="Methylated DNA-protein cysteine methyltransferase, C-terminal domain"/>
    <property type="match status" value="1"/>
</dbReference>
<dbReference type="InterPro" id="IPR014048">
    <property type="entry name" value="MethylDNA_cys_MeTrfase_DNA-bd"/>
</dbReference>
<proteinExistence type="predicted"/>
<feature type="domain" description="Methylated-DNA-[protein]-cysteine S-methyltransferase DNA binding" evidence="3">
    <location>
        <begin position="49"/>
        <end position="109"/>
    </location>
</feature>
<dbReference type="CDD" id="cd06445">
    <property type="entry name" value="ATase"/>
    <property type="match status" value="1"/>
</dbReference>
<dbReference type="InterPro" id="IPR052520">
    <property type="entry name" value="ATL_DNA_repair"/>
</dbReference>
<dbReference type="InterPro" id="IPR036217">
    <property type="entry name" value="MethylDNA_cys_MeTrfase_DNAb"/>
</dbReference>
<evidence type="ECO:0000256" key="1">
    <source>
        <dbReference type="ARBA" id="ARBA00022763"/>
    </source>
</evidence>
<keyword evidence="1" id="KW-0227">DNA damage</keyword>
<evidence type="ECO:0000313" key="5">
    <source>
        <dbReference type="Proteomes" id="UP000712045"/>
    </source>
</evidence>
<comment type="caution">
    <text evidence="4">The sequence shown here is derived from an EMBL/GenBank/DDBJ whole genome shotgun (WGS) entry which is preliminary data.</text>
</comment>
<keyword evidence="5" id="KW-1185">Reference proteome</keyword>
<organism evidence="4 5">
    <name type="scientific">Streptomyces durocortorensis</name>
    <dbReference type="NCBI Taxonomy" id="2811104"/>
    <lineage>
        <taxon>Bacteria</taxon>
        <taxon>Bacillati</taxon>
        <taxon>Actinomycetota</taxon>
        <taxon>Actinomycetes</taxon>
        <taxon>Kitasatosporales</taxon>
        <taxon>Streptomycetaceae</taxon>
        <taxon>Streptomyces</taxon>
    </lineage>
</organism>
<sequence>MAYGRMGRMSQDQTDGRGSGTAPAGTGPPEQAEPAGDGETAAYAELPEYAERVLDVAELIPPGRVMTYGDIAEWLGEGGPRQVGRTMALYGSAVPWWRVVRADGTLLPAHELRALDHYRAEGTPLREASRHAEGHIPRIDMRRARWDGGGSGGQAAGKAGATREEEEREQGDGPGDEAHT</sequence>
<protein>
    <submittedName>
        <fullName evidence="4">MGMT family protein</fullName>
    </submittedName>
</protein>
<evidence type="ECO:0000313" key="4">
    <source>
        <dbReference type="EMBL" id="MBM7055911.1"/>
    </source>
</evidence>
<dbReference type="EMBL" id="JAFEUF010000096">
    <property type="protein sequence ID" value="MBM7055911.1"/>
    <property type="molecule type" value="Genomic_DNA"/>
</dbReference>
<dbReference type="Pfam" id="PF01035">
    <property type="entry name" value="DNA_binding_1"/>
    <property type="match status" value="1"/>
</dbReference>
<dbReference type="PANTHER" id="PTHR42942:SF1">
    <property type="entry name" value="ALKYLTRANSFERASE-LIKE PROTEIN 1"/>
    <property type="match status" value="1"/>
</dbReference>
<name>A0ABS2HY18_9ACTN</name>
<evidence type="ECO:0000256" key="2">
    <source>
        <dbReference type="SAM" id="MobiDB-lite"/>
    </source>
</evidence>
<gene>
    <name evidence="4" type="ORF">JS521_19065</name>
</gene>